<dbReference type="PANTHER" id="PTHR31996">
    <property type="entry name" value="COILED-COIL DOMAIN-CONTAINING PROTEIN 115"/>
    <property type="match status" value="1"/>
</dbReference>
<evidence type="ECO:0000256" key="1">
    <source>
        <dbReference type="ARBA" id="ARBA00093634"/>
    </source>
</evidence>
<evidence type="ECO:0000313" key="3">
    <source>
        <dbReference type="EMBL" id="KAL1612119.1"/>
    </source>
</evidence>
<keyword evidence="4" id="KW-1185">Reference proteome</keyword>
<evidence type="ECO:0000256" key="2">
    <source>
        <dbReference type="SAM" id="MobiDB-lite"/>
    </source>
</evidence>
<protein>
    <recommendedName>
        <fullName evidence="1">Vacuolar ATPase assembly protein VMA22</fullName>
    </recommendedName>
</protein>
<organism evidence="3 4">
    <name type="scientific">Paraconiothyrium brasiliense</name>
    <dbReference type="NCBI Taxonomy" id="300254"/>
    <lineage>
        <taxon>Eukaryota</taxon>
        <taxon>Fungi</taxon>
        <taxon>Dikarya</taxon>
        <taxon>Ascomycota</taxon>
        <taxon>Pezizomycotina</taxon>
        <taxon>Dothideomycetes</taxon>
        <taxon>Pleosporomycetidae</taxon>
        <taxon>Pleosporales</taxon>
        <taxon>Massarineae</taxon>
        <taxon>Didymosphaeriaceae</taxon>
        <taxon>Paraconiothyrium</taxon>
    </lineage>
</organism>
<dbReference type="InterPro" id="IPR040357">
    <property type="entry name" value="Vma22/CCDC115"/>
</dbReference>
<feature type="compositionally biased region" description="Basic and acidic residues" evidence="2">
    <location>
        <begin position="55"/>
        <end position="80"/>
    </location>
</feature>
<dbReference type="PANTHER" id="PTHR31996:SF2">
    <property type="entry name" value="COILED-COIL DOMAIN-CONTAINING PROTEIN 115"/>
    <property type="match status" value="1"/>
</dbReference>
<accession>A0ABR3S751</accession>
<name>A0ABR3S751_9PLEO</name>
<dbReference type="Proteomes" id="UP001521785">
    <property type="component" value="Unassembled WGS sequence"/>
</dbReference>
<evidence type="ECO:0000313" key="4">
    <source>
        <dbReference type="Proteomes" id="UP001521785"/>
    </source>
</evidence>
<feature type="region of interest" description="Disordered" evidence="2">
    <location>
        <begin position="1"/>
        <end position="87"/>
    </location>
</feature>
<sequence>MYALVTEEEGKATFSVERSVTEGPKAQTEESSLPDDDSAAIKETNSSAEAEADTVGEKDSATADKADAKTDPPREKEKQKKLPSNDPIRWFGVLVPPALRSAQASFVSAVEGPVVEIPNLVKELRQQEIEIGRIRKQIKKL</sequence>
<proteinExistence type="predicted"/>
<reference evidence="3 4" key="1">
    <citation type="submission" date="2024-02" db="EMBL/GenBank/DDBJ databases">
        <title>De novo assembly and annotation of 12 fungi associated with fruit tree decline syndrome in Ontario, Canada.</title>
        <authorList>
            <person name="Sulman M."/>
            <person name="Ellouze W."/>
            <person name="Ilyukhin E."/>
        </authorList>
    </citation>
    <scope>NUCLEOTIDE SEQUENCE [LARGE SCALE GENOMIC DNA]</scope>
    <source>
        <strain evidence="3 4">M42-189</strain>
    </source>
</reference>
<gene>
    <name evidence="3" type="ORF">SLS60_000342</name>
</gene>
<dbReference type="Pfam" id="PF21730">
    <property type="entry name" value="Vma22_CCDC115"/>
    <property type="match status" value="1"/>
</dbReference>
<comment type="caution">
    <text evidence="3">The sequence shown here is derived from an EMBL/GenBank/DDBJ whole genome shotgun (WGS) entry which is preliminary data.</text>
</comment>
<dbReference type="EMBL" id="JAKJXO020000001">
    <property type="protein sequence ID" value="KAL1612119.1"/>
    <property type="molecule type" value="Genomic_DNA"/>
</dbReference>